<dbReference type="PANTHER" id="PTHR43303">
    <property type="entry name" value="NADPH DEHYDROGENASE C23G7.10C-RELATED"/>
    <property type="match status" value="1"/>
</dbReference>
<dbReference type="SUPFAM" id="SSF51395">
    <property type="entry name" value="FMN-linked oxidoreductases"/>
    <property type="match status" value="1"/>
</dbReference>
<feature type="compositionally biased region" description="Polar residues" evidence="6">
    <location>
        <begin position="378"/>
        <end position="389"/>
    </location>
</feature>
<keyword evidence="4" id="KW-0521">NADP</keyword>
<dbReference type="Proteomes" id="UP000532010">
    <property type="component" value="Unassembled WGS sequence"/>
</dbReference>
<keyword evidence="2" id="KW-0285">Flavoprotein</keyword>
<keyword evidence="3" id="KW-0288">FMN</keyword>
<dbReference type="GO" id="GO:0050661">
    <property type="term" value="F:NADP binding"/>
    <property type="evidence" value="ECO:0007669"/>
    <property type="project" value="InterPro"/>
</dbReference>
<keyword evidence="5 8" id="KW-0560">Oxidoreductase</keyword>
<dbReference type="Gene3D" id="3.20.20.70">
    <property type="entry name" value="Aldolase class I"/>
    <property type="match status" value="1"/>
</dbReference>
<feature type="domain" description="NADH:flavin oxidoreductase/NADH oxidase N-terminal" evidence="7">
    <location>
        <begin position="3"/>
        <end position="340"/>
    </location>
</feature>
<dbReference type="InterPro" id="IPR013785">
    <property type="entry name" value="Aldolase_TIM"/>
</dbReference>
<dbReference type="EC" id="1.6.99.1" evidence="8"/>
<feature type="region of interest" description="Disordered" evidence="6">
    <location>
        <begin position="378"/>
        <end position="397"/>
    </location>
</feature>
<reference evidence="8 9" key="1">
    <citation type="submission" date="2020-08" db="EMBL/GenBank/DDBJ databases">
        <title>The Agave Microbiome: Exploring the role of microbial communities in plant adaptations to desert environments.</title>
        <authorList>
            <person name="Partida-Martinez L.P."/>
        </authorList>
    </citation>
    <scope>NUCLEOTIDE SEQUENCE [LARGE SCALE GENOMIC DNA]</scope>
    <source>
        <strain evidence="8 9">AT3.9</strain>
    </source>
</reference>
<comment type="cofactor">
    <cofactor evidence="1">
        <name>FMN</name>
        <dbReference type="ChEBI" id="CHEBI:58210"/>
    </cofactor>
</comment>
<evidence type="ECO:0000256" key="2">
    <source>
        <dbReference type="ARBA" id="ARBA00022630"/>
    </source>
</evidence>
<comment type="caution">
    <text evidence="8">The sequence shown here is derived from an EMBL/GenBank/DDBJ whole genome shotgun (WGS) entry which is preliminary data.</text>
</comment>
<dbReference type="AlphaFoldDB" id="A0A7W4VJ22"/>
<dbReference type="Pfam" id="PF00724">
    <property type="entry name" value="Oxidored_FMN"/>
    <property type="match status" value="1"/>
</dbReference>
<evidence type="ECO:0000256" key="1">
    <source>
        <dbReference type="ARBA" id="ARBA00001917"/>
    </source>
</evidence>
<dbReference type="InterPro" id="IPR001155">
    <property type="entry name" value="OxRdtase_FMN_N"/>
</dbReference>
<dbReference type="GO" id="GO:0003959">
    <property type="term" value="F:NADPH dehydrogenase activity"/>
    <property type="evidence" value="ECO:0007669"/>
    <property type="project" value="UniProtKB-EC"/>
</dbReference>
<organism evidence="8 9">
    <name type="scientific">Microvirga lupini</name>
    <dbReference type="NCBI Taxonomy" id="420324"/>
    <lineage>
        <taxon>Bacteria</taxon>
        <taxon>Pseudomonadati</taxon>
        <taxon>Pseudomonadota</taxon>
        <taxon>Alphaproteobacteria</taxon>
        <taxon>Hyphomicrobiales</taxon>
        <taxon>Methylobacteriaceae</taxon>
        <taxon>Microvirga</taxon>
    </lineage>
</organism>
<dbReference type="CDD" id="cd02932">
    <property type="entry name" value="OYE_YqiM_FMN"/>
    <property type="match status" value="1"/>
</dbReference>
<proteinExistence type="predicted"/>
<dbReference type="GO" id="GO:0010181">
    <property type="term" value="F:FMN binding"/>
    <property type="evidence" value="ECO:0007669"/>
    <property type="project" value="InterPro"/>
</dbReference>
<dbReference type="EMBL" id="JACHWB010000001">
    <property type="protein sequence ID" value="MBB3018115.1"/>
    <property type="molecule type" value="Genomic_DNA"/>
</dbReference>
<evidence type="ECO:0000256" key="5">
    <source>
        <dbReference type="ARBA" id="ARBA00023002"/>
    </source>
</evidence>
<name>A0A7W4VJ22_9HYPH</name>
<keyword evidence="9" id="KW-1185">Reference proteome</keyword>
<dbReference type="RefSeq" id="WP_183447950.1">
    <property type="nucleotide sequence ID" value="NZ_JACHWB010000001.1"/>
</dbReference>
<evidence type="ECO:0000256" key="6">
    <source>
        <dbReference type="SAM" id="MobiDB-lite"/>
    </source>
</evidence>
<evidence type="ECO:0000259" key="7">
    <source>
        <dbReference type="Pfam" id="PF00724"/>
    </source>
</evidence>
<accession>A0A7W4VJ22</accession>
<sequence>MSKLFSGISLGGLRLDNRVAVSPMCQYSAVNGVAQDWHLIHLGSLALSGAGLVIAEATAVEAAGRITHGCLGLWNDEQEEALARIVRATKAYSHAALGIQLGHAGRRASCQSISTRSTREWLDIGEGAWQTYGPSATSYNEGWHTPVEMTESDILRVITAFAQAARRADRAGFDLIEIHGAHGYLIHQFMSPLTNKRTDTWGGSLDNRLRFALEVARAVRSVWPQSKALGFRVNSKDWHPDGLSLDDAIVLCQALKEIGVDYAVMSAGNLVPDAKIPRATPGHQVAFAMRVKKETGLTAMAVGFIVDPKLADDIIMEGRADMVAIGRAFLDNPRWALHAAATLGVDPDYPPQYVRIRPNNWIGFTTAHPGVVAPQTFKQADRPQSTTWDRPSAESKK</sequence>
<gene>
    <name evidence="8" type="ORF">FHR70_001155</name>
</gene>
<evidence type="ECO:0000256" key="3">
    <source>
        <dbReference type="ARBA" id="ARBA00022643"/>
    </source>
</evidence>
<protein>
    <submittedName>
        <fullName evidence="8">NADPH2 dehydrogenase</fullName>
        <ecNumber evidence="8">1.6.99.1</ecNumber>
    </submittedName>
</protein>
<dbReference type="PANTHER" id="PTHR43303:SF4">
    <property type="entry name" value="NADPH DEHYDROGENASE C23G7.10C-RELATED"/>
    <property type="match status" value="1"/>
</dbReference>
<dbReference type="InterPro" id="IPR044152">
    <property type="entry name" value="YqjM-like"/>
</dbReference>
<evidence type="ECO:0000313" key="8">
    <source>
        <dbReference type="EMBL" id="MBB3018115.1"/>
    </source>
</evidence>
<evidence type="ECO:0000256" key="4">
    <source>
        <dbReference type="ARBA" id="ARBA00022857"/>
    </source>
</evidence>
<evidence type="ECO:0000313" key="9">
    <source>
        <dbReference type="Proteomes" id="UP000532010"/>
    </source>
</evidence>